<proteinExistence type="predicted"/>
<dbReference type="PANTHER" id="PTHR46058">
    <property type="entry name" value="PROTEIN BREVIS RADIX-LIKE 1"/>
    <property type="match status" value="1"/>
</dbReference>
<feature type="region of interest" description="Disordered" evidence="1">
    <location>
        <begin position="1"/>
        <end position="24"/>
    </location>
</feature>
<feature type="region of interest" description="Disordered" evidence="1">
    <location>
        <begin position="96"/>
        <end position="128"/>
    </location>
</feature>
<feature type="compositionally biased region" description="Basic residues" evidence="1">
    <location>
        <begin position="97"/>
        <end position="107"/>
    </location>
</feature>
<protein>
    <submittedName>
        <fullName evidence="2">Uncharacterized protein</fullName>
    </submittedName>
</protein>
<dbReference type="EMBL" id="CM000786">
    <property type="protein sequence ID" value="AQK39970.1"/>
    <property type="molecule type" value="Genomic_DNA"/>
</dbReference>
<evidence type="ECO:0000313" key="2">
    <source>
        <dbReference type="EMBL" id="AQK39970.1"/>
    </source>
</evidence>
<dbReference type="OMA" id="EGDMKRE"/>
<name>A0A1D6IVE2_MAIZE</name>
<sequence length="128" mass="13748">MALKASGAYRHCKPCAGSSSLAASRRQQPYYHGTYAESGSDRFHCAYQRAGSSAASTPRLHTGGAMSSGDITPSVSARTDFLADDEEGDMKRERRLAAARRMRRRSGSPRWSPGCSSPSSRCRGAAMV</sequence>
<dbReference type="PANTHER" id="PTHR46058:SF15">
    <property type="entry name" value="BRX DOMAIN-CONTAINING PROTEIN"/>
    <property type="match status" value="1"/>
</dbReference>
<dbReference type="AlphaFoldDB" id="A0A1D6IVE2"/>
<dbReference type="InterPro" id="IPR044532">
    <property type="entry name" value="BRX-like"/>
</dbReference>
<reference evidence="2" key="1">
    <citation type="submission" date="2015-12" db="EMBL/GenBank/DDBJ databases">
        <title>Update maize B73 reference genome by single molecule sequencing technologies.</title>
        <authorList>
            <consortium name="Maize Genome Sequencing Project"/>
            <person name="Ware D."/>
        </authorList>
    </citation>
    <scope>NUCLEOTIDE SEQUENCE</scope>
    <source>
        <tissue evidence="2">Seedling</tissue>
    </source>
</reference>
<evidence type="ECO:0000256" key="1">
    <source>
        <dbReference type="SAM" id="MobiDB-lite"/>
    </source>
</evidence>
<accession>A0A1D6IVE2</accession>
<feature type="region of interest" description="Disordered" evidence="1">
    <location>
        <begin position="54"/>
        <end position="74"/>
    </location>
</feature>
<dbReference type="InParanoid" id="A0A1D6IVE2"/>
<gene>
    <name evidence="2" type="ORF">ZEAMMB73_Zm00001d023750</name>
</gene>
<feature type="compositionally biased region" description="Low complexity" evidence="1">
    <location>
        <begin position="108"/>
        <end position="128"/>
    </location>
</feature>
<organism evidence="2">
    <name type="scientific">Zea mays</name>
    <name type="common">Maize</name>
    <dbReference type="NCBI Taxonomy" id="4577"/>
    <lineage>
        <taxon>Eukaryota</taxon>
        <taxon>Viridiplantae</taxon>
        <taxon>Streptophyta</taxon>
        <taxon>Embryophyta</taxon>
        <taxon>Tracheophyta</taxon>
        <taxon>Spermatophyta</taxon>
        <taxon>Magnoliopsida</taxon>
        <taxon>Liliopsida</taxon>
        <taxon>Poales</taxon>
        <taxon>Poaceae</taxon>
        <taxon>PACMAD clade</taxon>
        <taxon>Panicoideae</taxon>
        <taxon>Andropogonodae</taxon>
        <taxon>Andropogoneae</taxon>
        <taxon>Tripsacinae</taxon>
        <taxon>Zea</taxon>
    </lineage>
</organism>